<reference evidence="3" key="3">
    <citation type="journal article" date="2024" name="Int. J. Antimicrob. Agents">
        <title>Identification of a novel Providencia species showing multi-drug-resistant in three patients with hospital-acquired infection.</title>
        <authorList>
            <person name="Yang W."/>
            <person name="Chen J."/>
            <person name="Yang F."/>
            <person name="Ji P."/>
            <person name="Shen S."/>
            <person name="Yin D."/>
            <person name="Hu F."/>
        </authorList>
    </citation>
    <scope>NUCLEOTIDE SEQUENCE</scope>
    <source>
        <strain evidence="3">CRE-138-0111</strain>
    </source>
</reference>
<evidence type="ECO:0000313" key="2">
    <source>
        <dbReference type="EMBL" id="MDG4694781.1"/>
    </source>
</evidence>
<keyword evidence="5" id="KW-1185">Reference proteome</keyword>
<dbReference type="PANTHER" id="PTHR43130:SF2">
    <property type="entry name" value="DJ-1_PFPI DOMAIN-CONTAINING PROTEIN"/>
    <property type="match status" value="1"/>
</dbReference>
<dbReference type="InterPro" id="IPR002818">
    <property type="entry name" value="DJ-1/PfpI"/>
</dbReference>
<dbReference type="GO" id="GO:0006355">
    <property type="term" value="P:regulation of DNA-templated transcription"/>
    <property type="evidence" value="ECO:0007669"/>
    <property type="project" value="TreeGrafter"/>
</dbReference>
<evidence type="ECO:0000313" key="3">
    <source>
        <dbReference type="EMBL" id="MDO7855340.1"/>
    </source>
</evidence>
<dbReference type="Proteomes" id="UP001176478">
    <property type="component" value="Unassembled WGS sequence"/>
</dbReference>
<name>A0AA42FDV3_9GAMM</name>
<sequence>MKKIVIVAFDDFTDIDLFFMWDILGRNHIDWQVKILGNKSSLRSAHGLNIHVQGALSEANSADAVLFSSGKNGVPKAIENADFLSEFKLNPEKQYIGSICAGALILNALNLLPERRATTHPDARNALLASQLEPVGQPLVCHGRVATAGGCLSALYLVGWLIESLYDKEKRRETLLPVLPTGQQSVLESLIEFSIQQGRM</sequence>
<dbReference type="Proteomes" id="UP001156701">
    <property type="component" value="Unassembled WGS sequence"/>
</dbReference>
<reference evidence="3" key="2">
    <citation type="submission" date="2023-07" db="EMBL/GenBank/DDBJ databases">
        <authorList>
            <person name="Yang W."/>
            <person name="Chen J."/>
            <person name="Ji P."/>
            <person name="Hu F."/>
        </authorList>
    </citation>
    <scope>NUCLEOTIDE SEQUENCE</scope>
    <source>
        <strain evidence="3">CRE-138-0111</strain>
    </source>
</reference>
<dbReference type="InterPro" id="IPR029062">
    <property type="entry name" value="Class_I_gatase-like"/>
</dbReference>
<dbReference type="EMBL" id="JAUQTG010000001">
    <property type="protein sequence ID" value="MDO7855340.1"/>
    <property type="molecule type" value="Genomic_DNA"/>
</dbReference>
<comment type="caution">
    <text evidence="2">The sequence shown here is derived from an EMBL/GenBank/DDBJ whole genome shotgun (WGS) entry which is preliminary data.</text>
</comment>
<accession>A0AA42FDV3</accession>
<protein>
    <submittedName>
        <fullName evidence="2">DJ-1/PfpI family protein</fullName>
    </submittedName>
</protein>
<organism evidence="2 4">
    <name type="scientific">Providencia huashanensis</name>
    <dbReference type="NCBI Taxonomy" id="3037798"/>
    <lineage>
        <taxon>Bacteria</taxon>
        <taxon>Pseudomonadati</taxon>
        <taxon>Pseudomonadota</taxon>
        <taxon>Gammaproteobacteria</taxon>
        <taxon>Enterobacterales</taxon>
        <taxon>Morganellaceae</taxon>
        <taxon>Providencia</taxon>
    </lineage>
</organism>
<reference evidence="2" key="1">
    <citation type="submission" date="2023-03" db="EMBL/GenBank/DDBJ databases">
        <title>a new species belonging to Providencia genus.</title>
        <authorList>
            <person name="Yang W."/>
            <person name="Hu F."/>
            <person name="Shen S."/>
            <person name="Ding L."/>
            <person name="Yin D."/>
        </authorList>
    </citation>
    <scope>NUCLEOTIDE SEQUENCE</scope>
    <source>
        <strain evidence="2">CRE-3FA-0001</strain>
    </source>
</reference>
<evidence type="ECO:0000259" key="1">
    <source>
        <dbReference type="Pfam" id="PF01965"/>
    </source>
</evidence>
<evidence type="ECO:0000313" key="4">
    <source>
        <dbReference type="Proteomes" id="UP001156701"/>
    </source>
</evidence>
<proteinExistence type="predicted"/>
<evidence type="ECO:0000313" key="5">
    <source>
        <dbReference type="Proteomes" id="UP001176478"/>
    </source>
</evidence>
<dbReference type="PANTHER" id="PTHR43130">
    <property type="entry name" value="ARAC-FAMILY TRANSCRIPTIONAL REGULATOR"/>
    <property type="match status" value="1"/>
</dbReference>
<dbReference type="EMBL" id="JARRYG010000001">
    <property type="protein sequence ID" value="MDG4694781.1"/>
    <property type="molecule type" value="Genomic_DNA"/>
</dbReference>
<feature type="domain" description="DJ-1/PfpI" evidence="1">
    <location>
        <begin position="2"/>
        <end position="157"/>
    </location>
</feature>
<dbReference type="RefSeq" id="WP_164975496.1">
    <property type="nucleotide sequence ID" value="NZ_JARRYG010000001.1"/>
</dbReference>
<dbReference type="Pfam" id="PF01965">
    <property type="entry name" value="DJ-1_PfpI"/>
    <property type="match status" value="1"/>
</dbReference>
<gene>
    <name evidence="2" type="ORF">P7V44_00840</name>
    <name evidence="3" type="ORF">Q5E86_02910</name>
</gene>
<dbReference type="SUPFAM" id="SSF52317">
    <property type="entry name" value="Class I glutamine amidotransferase-like"/>
    <property type="match status" value="1"/>
</dbReference>
<dbReference type="AlphaFoldDB" id="A0AA42FDV3"/>
<dbReference type="InterPro" id="IPR052158">
    <property type="entry name" value="INH-QAR"/>
</dbReference>
<dbReference type="Gene3D" id="3.40.50.880">
    <property type="match status" value="1"/>
</dbReference>